<comment type="subcellular location">
    <subcellularLocation>
        <location evidence="1">Membrane</location>
        <topology evidence="1">Multi-pass membrane protein</topology>
    </subcellularLocation>
</comment>
<dbReference type="PANTHER" id="PTHR11351">
    <property type="entry name" value="ACYL-COA DESATURASE"/>
    <property type="match status" value="1"/>
</dbReference>
<evidence type="ECO:0000256" key="1">
    <source>
        <dbReference type="ARBA" id="ARBA00004141"/>
    </source>
</evidence>
<evidence type="ECO:0000256" key="4">
    <source>
        <dbReference type="ARBA" id="ARBA00022989"/>
    </source>
</evidence>
<evidence type="ECO:0000256" key="6">
    <source>
        <dbReference type="ARBA" id="ARBA00023004"/>
    </source>
</evidence>
<dbReference type="GO" id="GO:0016717">
    <property type="term" value="F:oxidoreductase activity, acting on paired donors, with oxidation of a pair of donors resulting in the reduction of molecular oxygen to two molecules of water"/>
    <property type="evidence" value="ECO:0007669"/>
    <property type="project" value="InterPro"/>
</dbReference>
<evidence type="ECO:0000256" key="5">
    <source>
        <dbReference type="ARBA" id="ARBA00023002"/>
    </source>
</evidence>
<evidence type="ECO:0000256" key="3">
    <source>
        <dbReference type="ARBA" id="ARBA00022832"/>
    </source>
</evidence>
<dbReference type="PRINTS" id="PR00075">
    <property type="entry name" value="FACDDSATRASE"/>
</dbReference>
<dbReference type="CDD" id="cd03505">
    <property type="entry name" value="Delta9-FADS-like"/>
    <property type="match status" value="1"/>
</dbReference>
<dbReference type="AlphaFoldDB" id="A0A6J7LAG4"/>
<evidence type="ECO:0000313" key="11">
    <source>
        <dbReference type="EMBL" id="CAB4964805.1"/>
    </source>
</evidence>
<proteinExistence type="predicted"/>
<evidence type="ECO:0000256" key="8">
    <source>
        <dbReference type="ARBA" id="ARBA00023136"/>
    </source>
</evidence>
<feature type="transmembrane region" description="Helical" evidence="9">
    <location>
        <begin position="174"/>
        <end position="196"/>
    </location>
</feature>
<feature type="transmembrane region" description="Helical" evidence="9">
    <location>
        <begin position="23"/>
        <end position="46"/>
    </location>
</feature>
<dbReference type="GO" id="GO:0016020">
    <property type="term" value="C:membrane"/>
    <property type="evidence" value="ECO:0007669"/>
    <property type="project" value="UniProtKB-SubCell"/>
</dbReference>
<dbReference type="InterPro" id="IPR005804">
    <property type="entry name" value="FA_desaturase_dom"/>
</dbReference>
<dbReference type="PANTHER" id="PTHR11351:SF3">
    <property type="entry name" value="BLL4393 PROTEIN"/>
    <property type="match status" value="1"/>
</dbReference>
<feature type="transmembrane region" description="Helical" evidence="9">
    <location>
        <begin position="149"/>
        <end position="168"/>
    </location>
</feature>
<protein>
    <submittedName>
        <fullName evidence="11">Unannotated protein</fullName>
    </submittedName>
</protein>
<gene>
    <name evidence="11" type="ORF">UFOPK3772_02563</name>
</gene>
<sequence length="292" mass="32237">MFVVIPLLAVVIGVPIAFVNGWVSVLDLVMLVVIYTVGVHGITIGYHRLFTHDAFKAGPKMRAFLALAGSLAVEGRVVDWVADHRKHHQFSDADGDPHSPWEYGPGTRGLARGFTHAHVGWLFTYAGTDTRKYAPDLIADRAIDRISKLWPVIAVISMVVPTAIGYAVDGWAGALQAFFWVTLVRVALVHHMTWSINSVCHVWGKRPFATRDRSANVAWLAPISGGESWHNYHHADPTSARHGVLPWQMDTSAVVIRLMERMGLVKDVKWPSAERIERKLAKSATPSVSADS</sequence>
<keyword evidence="7" id="KW-0443">Lipid metabolism</keyword>
<evidence type="ECO:0000256" key="7">
    <source>
        <dbReference type="ARBA" id="ARBA00023098"/>
    </source>
</evidence>
<organism evidence="11">
    <name type="scientific">freshwater metagenome</name>
    <dbReference type="NCBI Taxonomy" id="449393"/>
    <lineage>
        <taxon>unclassified sequences</taxon>
        <taxon>metagenomes</taxon>
        <taxon>ecological metagenomes</taxon>
    </lineage>
</organism>
<keyword evidence="4 9" id="KW-1133">Transmembrane helix</keyword>
<keyword evidence="5" id="KW-0560">Oxidoreductase</keyword>
<keyword evidence="2 9" id="KW-0812">Transmembrane</keyword>
<evidence type="ECO:0000259" key="10">
    <source>
        <dbReference type="Pfam" id="PF00487"/>
    </source>
</evidence>
<dbReference type="Pfam" id="PF00487">
    <property type="entry name" value="FA_desaturase"/>
    <property type="match status" value="1"/>
</dbReference>
<reference evidence="11" key="1">
    <citation type="submission" date="2020-05" db="EMBL/GenBank/DDBJ databases">
        <authorList>
            <person name="Chiriac C."/>
            <person name="Salcher M."/>
            <person name="Ghai R."/>
            <person name="Kavagutti S V."/>
        </authorList>
    </citation>
    <scope>NUCLEOTIDE SEQUENCE</scope>
</reference>
<evidence type="ECO:0000256" key="2">
    <source>
        <dbReference type="ARBA" id="ARBA00022692"/>
    </source>
</evidence>
<keyword evidence="6" id="KW-0408">Iron</keyword>
<evidence type="ECO:0000256" key="9">
    <source>
        <dbReference type="SAM" id="Phobius"/>
    </source>
</evidence>
<keyword evidence="3" id="KW-0276">Fatty acid metabolism</keyword>
<feature type="domain" description="Fatty acid desaturase" evidence="10">
    <location>
        <begin position="30"/>
        <end position="238"/>
    </location>
</feature>
<dbReference type="GO" id="GO:0006631">
    <property type="term" value="P:fatty acid metabolic process"/>
    <property type="evidence" value="ECO:0007669"/>
    <property type="project" value="UniProtKB-KW"/>
</dbReference>
<name>A0A6J7LAG4_9ZZZZ</name>
<dbReference type="EMBL" id="CAFBNE010000103">
    <property type="protein sequence ID" value="CAB4964805.1"/>
    <property type="molecule type" value="Genomic_DNA"/>
</dbReference>
<accession>A0A6J7LAG4</accession>
<dbReference type="InterPro" id="IPR015876">
    <property type="entry name" value="Acyl-CoA_DS"/>
</dbReference>
<keyword evidence="8 9" id="KW-0472">Membrane</keyword>